<feature type="compositionally biased region" description="Basic and acidic residues" evidence="1">
    <location>
        <begin position="336"/>
        <end position="347"/>
    </location>
</feature>
<dbReference type="Proteomes" id="UP000001861">
    <property type="component" value="Unassembled WGS sequence"/>
</dbReference>
<dbReference type="InParanoid" id="A8NYC8"/>
<dbReference type="KEGG" id="cci:CC1G_01307"/>
<keyword evidence="3" id="KW-1185">Reference proteome</keyword>
<dbReference type="AlphaFoldDB" id="A8NYC8"/>
<evidence type="ECO:0000256" key="1">
    <source>
        <dbReference type="SAM" id="MobiDB-lite"/>
    </source>
</evidence>
<name>A8NYC8_COPC7</name>
<evidence type="ECO:0008006" key="4">
    <source>
        <dbReference type="Google" id="ProtNLM"/>
    </source>
</evidence>
<dbReference type="GeneID" id="6013951"/>
<sequence>MSLKYFTRRAAIDATTTSPYLTNFNHLLPIPKAWRHRRSLQDPKLKSVRTRDRIRCWNIVPGDQIRLRGDKSNTLHEVLSINRLSNRVFVKGAVNTSDSDVTKNKNYHYSRCQLFVGNYEFPSESGIGKEVKPVFAERVSATRARWNYLQGRFAWTRFATKTTPRVPWEEKDIVIPWPKPEKPTLPDPTNYDTPREVVAQLTYQMPRFSQSMLGPVPRPPSEQDFLTSLYNPGYTVQSLEGAPLEVYLNKELSNPHARAKKQRRWQLRRANERARFLEAVQEELKHPDGRTEREIKAEVAHRLRQEKVAEQKAVKKMRWKNRIGEVNMIRKARKQAQKEERQRRRLTELSLEDSDPNQVIPKSL</sequence>
<reference evidence="2 3" key="1">
    <citation type="journal article" date="2010" name="Proc. Natl. Acad. Sci. U.S.A.">
        <title>Insights into evolution of multicellular fungi from the assembled chromosomes of the mushroom Coprinopsis cinerea (Coprinus cinereus).</title>
        <authorList>
            <person name="Stajich J.E."/>
            <person name="Wilke S.K."/>
            <person name="Ahren D."/>
            <person name="Au C.H."/>
            <person name="Birren B.W."/>
            <person name="Borodovsky M."/>
            <person name="Burns C."/>
            <person name="Canback B."/>
            <person name="Casselton L.A."/>
            <person name="Cheng C.K."/>
            <person name="Deng J."/>
            <person name="Dietrich F.S."/>
            <person name="Fargo D.C."/>
            <person name="Farman M.L."/>
            <person name="Gathman A.C."/>
            <person name="Goldberg J."/>
            <person name="Guigo R."/>
            <person name="Hoegger P.J."/>
            <person name="Hooker J.B."/>
            <person name="Huggins A."/>
            <person name="James T.Y."/>
            <person name="Kamada T."/>
            <person name="Kilaru S."/>
            <person name="Kodira C."/>
            <person name="Kues U."/>
            <person name="Kupfer D."/>
            <person name="Kwan H.S."/>
            <person name="Lomsadze A."/>
            <person name="Li W."/>
            <person name="Lilly W.W."/>
            <person name="Ma L.J."/>
            <person name="Mackey A.J."/>
            <person name="Manning G."/>
            <person name="Martin F."/>
            <person name="Muraguchi H."/>
            <person name="Natvig D.O."/>
            <person name="Palmerini H."/>
            <person name="Ramesh M.A."/>
            <person name="Rehmeyer C.J."/>
            <person name="Roe B.A."/>
            <person name="Shenoy N."/>
            <person name="Stanke M."/>
            <person name="Ter-Hovhannisyan V."/>
            <person name="Tunlid A."/>
            <person name="Velagapudi R."/>
            <person name="Vision T.J."/>
            <person name="Zeng Q."/>
            <person name="Zolan M.E."/>
            <person name="Pukkila P.J."/>
        </authorList>
    </citation>
    <scope>NUCLEOTIDE SEQUENCE [LARGE SCALE GENOMIC DNA]</scope>
    <source>
        <strain evidence="3">Okayama-7 / 130 / ATCC MYA-4618 / FGSC 9003</strain>
    </source>
</reference>
<evidence type="ECO:0000313" key="2">
    <source>
        <dbReference type="EMBL" id="EAU84311.1"/>
    </source>
</evidence>
<evidence type="ECO:0000313" key="3">
    <source>
        <dbReference type="Proteomes" id="UP000001861"/>
    </source>
</evidence>
<accession>A8NYC8</accession>
<gene>
    <name evidence="2" type="ORF">CC1G_01307</name>
</gene>
<dbReference type="RefSeq" id="XP_001837395.1">
    <property type="nucleotide sequence ID" value="XM_001837343.1"/>
</dbReference>
<dbReference type="eggNOG" id="ENOG502S960">
    <property type="taxonomic scope" value="Eukaryota"/>
</dbReference>
<dbReference type="VEuPathDB" id="FungiDB:CC1G_01307"/>
<dbReference type="OrthoDB" id="359154at2759"/>
<comment type="caution">
    <text evidence="2">The sequence shown here is derived from an EMBL/GenBank/DDBJ whole genome shotgun (WGS) entry which is preliminary data.</text>
</comment>
<dbReference type="OMA" id="RIPWPKV"/>
<feature type="region of interest" description="Disordered" evidence="1">
    <location>
        <begin position="330"/>
        <end position="364"/>
    </location>
</feature>
<dbReference type="STRING" id="240176.A8NYC8"/>
<organism evidence="2 3">
    <name type="scientific">Coprinopsis cinerea (strain Okayama-7 / 130 / ATCC MYA-4618 / FGSC 9003)</name>
    <name type="common">Inky cap fungus</name>
    <name type="synonym">Hormographiella aspergillata</name>
    <dbReference type="NCBI Taxonomy" id="240176"/>
    <lineage>
        <taxon>Eukaryota</taxon>
        <taxon>Fungi</taxon>
        <taxon>Dikarya</taxon>
        <taxon>Basidiomycota</taxon>
        <taxon>Agaricomycotina</taxon>
        <taxon>Agaricomycetes</taxon>
        <taxon>Agaricomycetidae</taxon>
        <taxon>Agaricales</taxon>
        <taxon>Agaricineae</taxon>
        <taxon>Psathyrellaceae</taxon>
        <taxon>Coprinopsis</taxon>
    </lineage>
</organism>
<protein>
    <recommendedName>
        <fullName evidence="4">KOW domain-containing protein</fullName>
    </recommendedName>
</protein>
<dbReference type="EMBL" id="AACS02000005">
    <property type="protein sequence ID" value="EAU84311.1"/>
    <property type="molecule type" value="Genomic_DNA"/>
</dbReference>
<proteinExistence type="predicted"/>